<dbReference type="InterPro" id="IPR022324">
    <property type="entry name" value="Bacilysin_exporter_BacE_put"/>
</dbReference>
<evidence type="ECO:0000256" key="5">
    <source>
        <dbReference type="ARBA" id="ARBA00022989"/>
    </source>
</evidence>
<comment type="subcellular location">
    <subcellularLocation>
        <location evidence="1">Cell membrane</location>
        <topology evidence="1">Multi-pass membrane protein</topology>
    </subcellularLocation>
</comment>
<dbReference type="PANTHER" id="PTHR23513:SF6">
    <property type="entry name" value="MAJOR FACILITATOR SUPERFAMILY ASSOCIATED DOMAIN-CONTAINING PROTEIN"/>
    <property type="match status" value="1"/>
</dbReference>
<feature type="transmembrane region" description="Helical" evidence="7">
    <location>
        <begin position="244"/>
        <end position="265"/>
    </location>
</feature>
<feature type="transmembrane region" description="Helical" evidence="7">
    <location>
        <begin position="63"/>
        <end position="82"/>
    </location>
</feature>
<dbReference type="Pfam" id="PF05977">
    <property type="entry name" value="MFS_3"/>
    <property type="match status" value="1"/>
</dbReference>
<comment type="caution">
    <text evidence="9">The sequence shown here is derived from an EMBL/GenBank/DDBJ whole genome shotgun (WGS) entry which is preliminary data.</text>
</comment>
<evidence type="ECO:0000256" key="2">
    <source>
        <dbReference type="ARBA" id="ARBA00022448"/>
    </source>
</evidence>
<dbReference type="Proteomes" id="UP000631535">
    <property type="component" value="Unassembled WGS sequence"/>
</dbReference>
<feature type="domain" description="Major facilitator superfamily (MFS) profile" evidence="8">
    <location>
        <begin position="238"/>
        <end position="440"/>
    </location>
</feature>
<gene>
    <name evidence="9" type="ORF">GCM10012287_36470</name>
</gene>
<sequence length="440" mass="45716">MEKTDGSAVAGAARTERGRLGVLRQREFRLLWLGETASGLGTGMTLVALPLVAVVVLRVDATAVGVLSAALWLPWLLIALPAGAWVDRLRKRPLMMVCNVVRAVLYASIPVAAWLDALTYAHLLVAALGSGAATVLFKTAYQAFLPEVLDGPDLVEGNAKLQGSEAGTQVVGRGVAGPVAQAFGAVLGLLLDAVTFLVSTACLAVMRVRERPAPGQENGTRTTLRRQIGAGLRFVFADAYLRTLVTYAALVNLAVMGAQAVQVVFLVRTVGVGPTTVGLLVMASAFGGVLGALLAVPVCRRLGTARGLLVTQMLTGPFALLVPLTRPGAGLLFFGAGWFAVSAGIVAGSVVVGTFRQRYCPPPLLGRITATSLFLNHGVIPVGSLLGGVLGDVLGLRPTMWIMTALLAPCWLVLAAGPVRGQRELPERSEVLPAAGKADG</sequence>
<evidence type="ECO:0000256" key="7">
    <source>
        <dbReference type="SAM" id="Phobius"/>
    </source>
</evidence>
<feature type="transmembrane region" description="Helical" evidence="7">
    <location>
        <begin position="364"/>
        <end position="387"/>
    </location>
</feature>
<dbReference type="RefSeq" id="WP_189038209.1">
    <property type="nucleotide sequence ID" value="NZ_BMMP01000011.1"/>
</dbReference>
<dbReference type="SUPFAM" id="SSF103473">
    <property type="entry name" value="MFS general substrate transporter"/>
    <property type="match status" value="1"/>
</dbReference>
<dbReference type="InterPro" id="IPR020846">
    <property type="entry name" value="MFS_dom"/>
</dbReference>
<keyword evidence="10" id="KW-1185">Reference proteome</keyword>
<keyword evidence="2" id="KW-0813">Transport</keyword>
<evidence type="ECO:0000313" key="9">
    <source>
        <dbReference type="EMBL" id="GGO52348.1"/>
    </source>
</evidence>
<evidence type="ECO:0000313" key="10">
    <source>
        <dbReference type="Proteomes" id="UP000631535"/>
    </source>
</evidence>
<feature type="transmembrane region" description="Helical" evidence="7">
    <location>
        <begin position="331"/>
        <end position="352"/>
    </location>
</feature>
<dbReference type="InterPro" id="IPR036259">
    <property type="entry name" value="MFS_trans_sf"/>
</dbReference>
<dbReference type="EMBL" id="BMMP01000011">
    <property type="protein sequence ID" value="GGO52348.1"/>
    <property type="molecule type" value="Genomic_DNA"/>
</dbReference>
<evidence type="ECO:0000256" key="4">
    <source>
        <dbReference type="ARBA" id="ARBA00022692"/>
    </source>
</evidence>
<feature type="transmembrane region" description="Helical" evidence="7">
    <location>
        <begin position="399"/>
        <end position="419"/>
    </location>
</feature>
<feature type="transmembrane region" description="Helical" evidence="7">
    <location>
        <begin position="30"/>
        <end position="57"/>
    </location>
</feature>
<protein>
    <submittedName>
        <fullName evidence="9">MFS transporter</fullName>
    </submittedName>
</protein>
<keyword evidence="5 7" id="KW-1133">Transmembrane helix</keyword>
<feature type="transmembrane region" description="Helical" evidence="7">
    <location>
        <begin position="182"/>
        <end position="206"/>
    </location>
</feature>
<proteinExistence type="predicted"/>
<keyword evidence="4 7" id="KW-0812">Transmembrane</keyword>
<keyword evidence="6 7" id="KW-0472">Membrane</keyword>
<name>A0ABQ2MIU7_9ACTN</name>
<dbReference type="PROSITE" id="PS50850">
    <property type="entry name" value="MFS"/>
    <property type="match status" value="1"/>
</dbReference>
<evidence type="ECO:0000256" key="3">
    <source>
        <dbReference type="ARBA" id="ARBA00022475"/>
    </source>
</evidence>
<evidence type="ECO:0000256" key="6">
    <source>
        <dbReference type="ARBA" id="ARBA00023136"/>
    </source>
</evidence>
<organism evidence="9 10">
    <name type="scientific">Streptomyces daqingensis</name>
    <dbReference type="NCBI Taxonomy" id="1472640"/>
    <lineage>
        <taxon>Bacteria</taxon>
        <taxon>Bacillati</taxon>
        <taxon>Actinomycetota</taxon>
        <taxon>Actinomycetes</taxon>
        <taxon>Kitasatosporales</taxon>
        <taxon>Streptomycetaceae</taxon>
        <taxon>Streptomyces</taxon>
    </lineage>
</organism>
<dbReference type="Gene3D" id="1.20.1250.20">
    <property type="entry name" value="MFS general substrate transporter like domains"/>
    <property type="match status" value="1"/>
</dbReference>
<dbReference type="InterPro" id="IPR010290">
    <property type="entry name" value="TM_effector"/>
</dbReference>
<dbReference type="PANTHER" id="PTHR23513">
    <property type="entry name" value="INTEGRAL MEMBRANE EFFLUX PROTEIN-RELATED"/>
    <property type="match status" value="1"/>
</dbReference>
<accession>A0ABQ2MIU7</accession>
<evidence type="ECO:0000256" key="1">
    <source>
        <dbReference type="ARBA" id="ARBA00004651"/>
    </source>
</evidence>
<dbReference type="CDD" id="cd06173">
    <property type="entry name" value="MFS_MefA_like"/>
    <property type="match status" value="1"/>
</dbReference>
<feature type="transmembrane region" description="Helical" evidence="7">
    <location>
        <begin position="277"/>
        <end position="296"/>
    </location>
</feature>
<feature type="transmembrane region" description="Helical" evidence="7">
    <location>
        <begin position="308"/>
        <end position="325"/>
    </location>
</feature>
<feature type="transmembrane region" description="Helical" evidence="7">
    <location>
        <begin position="94"/>
        <end position="115"/>
    </location>
</feature>
<reference evidence="10" key="1">
    <citation type="journal article" date="2019" name="Int. J. Syst. Evol. Microbiol.">
        <title>The Global Catalogue of Microorganisms (GCM) 10K type strain sequencing project: providing services to taxonomists for standard genome sequencing and annotation.</title>
        <authorList>
            <consortium name="The Broad Institute Genomics Platform"/>
            <consortium name="The Broad Institute Genome Sequencing Center for Infectious Disease"/>
            <person name="Wu L."/>
            <person name="Ma J."/>
        </authorList>
    </citation>
    <scope>NUCLEOTIDE SEQUENCE [LARGE SCALE GENOMIC DNA]</scope>
    <source>
        <strain evidence="10">CGMCC 4.7178</strain>
    </source>
</reference>
<dbReference type="PRINTS" id="PR01988">
    <property type="entry name" value="EXPORTERBACE"/>
</dbReference>
<keyword evidence="3" id="KW-1003">Cell membrane</keyword>
<evidence type="ECO:0000259" key="8">
    <source>
        <dbReference type="PROSITE" id="PS50850"/>
    </source>
</evidence>